<evidence type="ECO:0000313" key="2">
    <source>
        <dbReference type="Proteomes" id="UP001161017"/>
    </source>
</evidence>
<organism evidence="1 2">
    <name type="scientific">Ramalina farinacea</name>
    <dbReference type="NCBI Taxonomy" id="258253"/>
    <lineage>
        <taxon>Eukaryota</taxon>
        <taxon>Fungi</taxon>
        <taxon>Dikarya</taxon>
        <taxon>Ascomycota</taxon>
        <taxon>Pezizomycotina</taxon>
        <taxon>Lecanoromycetes</taxon>
        <taxon>OSLEUM clade</taxon>
        <taxon>Lecanoromycetidae</taxon>
        <taxon>Lecanorales</taxon>
        <taxon>Lecanorineae</taxon>
        <taxon>Ramalinaceae</taxon>
        <taxon>Ramalina</taxon>
    </lineage>
</organism>
<accession>A0AA43QU36</accession>
<evidence type="ECO:0000313" key="1">
    <source>
        <dbReference type="EMBL" id="MDI1491599.1"/>
    </source>
</evidence>
<protein>
    <submittedName>
        <fullName evidence="1">Uncharacterized protein</fullName>
    </submittedName>
</protein>
<dbReference type="AlphaFoldDB" id="A0AA43QU36"/>
<gene>
    <name evidence="1" type="ORF">OHK93_002808</name>
</gene>
<comment type="caution">
    <text evidence="1">The sequence shown here is derived from an EMBL/GenBank/DDBJ whole genome shotgun (WGS) entry which is preliminary data.</text>
</comment>
<dbReference type="Proteomes" id="UP001161017">
    <property type="component" value="Unassembled WGS sequence"/>
</dbReference>
<name>A0AA43QU36_9LECA</name>
<sequence length="1083" mass="119601">MSRIGQFSAGLLSAANENILALSNFKFDFSLVKVDAPREYSELGQALSTGRRNEAEDGSHHKTARRLGSLFEQIVPSTPHLIKAYGLRSSEIAKSSFVNPKGSARDGPFENYVGVDGTAMWAAATSGVPAIAVYLLACMLARAWDAREAVSIWVELVEQRRKDIMSADVNHDVVSESSRMSVSHGIERQDLARLDASARSWLESADQAKLLQQTQLMLVVKNTLVPFVGGSTTYSQVTEIWRSAMTGLDQLLAGKPQEISNRAILLAYSAWHLYPDFIILGNKITNVKFNDPCVHAHGVATLSSEYRPQNAAHGMTWSLALSHLRHYGDPVVVQSVLDFSRVTIRQLHLVALGSLYHHWGVSQRDIESVSHWFSNLWSHVQEAQVGAKGQPATEELFWLQCFAEAADKILASDGATQKEALQLVAYGQRRGKRFLGETSQVLTPFFGLCNPCILAGLSNPCLLAGLSEKDDEDRGLSCLRKYAMESHLTSSQAFIVFHSTETVGDETLHILEYSTAISHICATRKRDSEGNRMKRSLHARWLNVWFEGERASSDIELVDRKLQDRLNYIRARGELGFIFSQSPTTDNQSAWNWPRPPLLFDYKGNPRMSSDLDSTKECYQCPSLLNSEAVCRCFENDPSTPSLQLESTGYGRLAKIGNYDLCIMDGTASASSIQYMVTSIENVRPLPPAASSDITTVAISPDVLKSYLLYSTCTSMHIIRTRNHGSFADLPCCSGAGASDSNKTYIRQLASVSLNCSRRLIALRALALATRIYLQLDGARISLKIIDCPLDEALWLGVHSDPNIQNTATHYQELMSPLPQSYQLSCIVHFESGASSLEPEVFEEILAIASGNSIFVVGTLLSDPIDVSGRFSVKRITGNIGRPGICLLVSPVNPRIRSLGNEYNLVSHAVYDGKREDNFQSTSLHLSFTSTPWTLPLEARGARDGFIDHNIYLLESIISVRDSGKWVADIDPLCINFETLTTLELDSECPGHSVKGPEYDYTSIDSWEELLDEPPNVGFFRAHGNWAARLAAVSIMFQKEQGYAVGLLGPERSCFTCLAIQFEGSNEALAFLKAINPSNAIRQ</sequence>
<reference evidence="1" key="1">
    <citation type="journal article" date="2023" name="Genome Biol. Evol.">
        <title>First Whole Genome Sequence and Flow Cytometry Genome Size Data for the Lichen-Forming Fungus Ramalina farinacea (Ascomycota).</title>
        <authorList>
            <person name="Llewellyn T."/>
            <person name="Mian S."/>
            <person name="Hill R."/>
            <person name="Leitch I.J."/>
            <person name="Gaya E."/>
        </authorList>
    </citation>
    <scope>NUCLEOTIDE SEQUENCE</scope>
    <source>
        <strain evidence="1">LIQ254RAFAR</strain>
    </source>
</reference>
<proteinExistence type="predicted"/>
<keyword evidence="2" id="KW-1185">Reference proteome</keyword>
<dbReference type="EMBL" id="JAPUFD010000015">
    <property type="protein sequence ID" value="MDI1491599.1"/>
    <property type="molecule type" value="Genomic_DNA"/>
</dbReference>